<comment type="caution">
    <text evidence="5">The sequence shown here is derived from an EMBL/GenBank/DDBJ whole genome shotgun (WGS) entry which is preliminary data.</text>
</comment>
<dbReference type="GO" id="GO:0005829">
    <property type="term" value="C:cytosol"/>
    <property type="evidence" value="ECO:0007669"/>
    <property type="project" value="TreeGrafter"/>
</dbReference>
<feature type="binding site" evidence="4">
    <location>
        <position position="207"/>
    </location>
    <ligand>
        <name>a divalent metal cation</name>
        <dbReference type="ChEBI" id="CHEBI:60240"/>
        <label>1</label>
    </ligand>
</feature>
<dbReference type="CDD" id="cd01310">
    <property type="entry name" value="TatD_DNAse"/>
    <property type="match status" value="1"/>
</dbReference>
<evidence type="ECO:0000313" key="6">
    <source>
        <dbReference type="Proteomes" id="UP001169862"/>
    </source>
</evidence>
<accession>A0AAW7XFZ4</accession>
<organism evidence="5 6">
    <name type="scientific">Neptunomonas phycophila</name>
    <dbReference type="NCBI Taxonomy" id="1572645"/>
    <lineage>
        <taxon>Bacteria</taxon>
        <taxon>Pseudomonadati</taxon>
        <taxon>Pseudomonadota</taxon>
        <taxon>Gammaproteobacteria</taxon>
        <taxon>Oceanospirillales</taxon>
        <taxon>Oceanospirillaceae</taxon>
        <taxon>Neptunomonas</taxon>
    </lineage>
</organism>
<dbReference type="GO" id="GO:0004536">
    <property type="term" value="F:DNA nuclease activity"/>
    <property type="evidence" value="ECO:0007669"/>
    <property type="project" value="InterPro"/>
</dbReference>
<dbReference type="SUPFAM" id="SSF51556">
    <property type="entry name" value="Metallo-dependent hydrolases"/>
    <property type="match status" value="1"/>
</dbReference>
<dbReference type="Proteomes" id="UP001169862">
    <property type="component" value="Unassembled WGS sequence"/>
</dbReference>
<evidence type="ECO:0000256" key="2">
    <source>
        <dbReference type="ARBA" id="ARBA00022723"/>
    </source>
</evidence>
<dbReference type="Gene3D" id="3.20.20.140">
    <property type="entry name" value="Metal-dependent hydrolases"/>
    <property type="match status" value="1"/>
</dbReference>
<dbReference type="EC" id="3.1.-.-" evidence="5"/>
<feature type="binding site" evidence="4">
    <location>
        <position position="157"/>
    </location>
    <ligand>
        <name>a divalent metal cation</name>
        <dbReference type="ChEBI" id="CHEBI:60240"/>
        <label>2</label>
    </ligand>
</feature>
<evidence type="ECO:0000256" key="3">
    <source>
        <dbReference type="ARBA" id="ARBA00022801"/>
    </source>
</evidence>
<reference evidence="5" key="1">
    <citation type="submission" date="2023-07" db="EMBL/GenBank/DDBJ databases">
        <title>Genome content predicts the carbon catabolic preferences of heterotrophic bacteria.</title>
        <authorList>
            <person name="Gralka M."/>
        </authorList>
    </citation>
    <scope>NUCLEOTIDE SEQUENCE</scope>
    <source>
        <strain evidence="5">I2M16</strain>
    </source>
</reference>
<dbReference type="InterPro" id="IPR018228">
    <property type="entry name" value="DNase_TatD-rel_CS"/>
</dbReference>
<feature type="binding site" evidence="4">
    <location>
        <position position="133"/>
    </location>
    <ligand>
        <name>a divalent metal cation</name>
        <dbReference type="ChEBI" id="CHEBI:60240"/>
        <label>2</label>
    </ligand>
</feature>
<feature type="binding site" evidence="4">
    <location>
        <position position="8"/>
    </location>
    <ligand>
        <name>a divalent metal cation</name>
        <dbReference type="ChEBI" id="CHEBI:60240"/>
        <label>1</label>
    </ligand>
</feature>
<feature type="binding site" evidence="4">
    <location>
        <position position="6"/>
    </location>
    <ligand>
        <name>a divalent metal cation</name>
        <dbReference type="ChEBI" id="CHEBI:60240"/>
        <label>1</label>
    </ligand>
</feature>
<evidence type="ECO:0000313" key="5">
    <source>
        <dbReference type="EMBL" id="MDO6452194.1"/>
    </source>
</evidence>
<dbReference type="PROSITE" id="PS01137">
    <property type="entry name" value="TATD_1"/>
    <property type="match status" value="1"/>
</dbReference>
<dbReference type="FunFam" id="3.20.20.140:FF:000005">
    <property type="entry name" value="TatD family hydrolase"/>
    <property type="match status" value="1"/>
</dbReference>
<name>A0AAW7XFZ4_9GAMM</name>
<evidence type="ECO:0000256" key="4">
    <source>
        <dbReference type="PIRSR" id="PIRSR005902-1"/>
    </source>
</evidence>
<dbReference type="InterPro" id="IPR032466">
    <property type="entry name" value="Metal_Hydrolase"/>
</dbReference>
<dbReference type="PANTHER" id="PTHR46124">
    <property type="entry name" value="D-AMINOACYL-TRNA DEACYLASE"/>
    <property type="match status" value="1"/>
</dbReference>
<keyword evidence="2 4" id="KW-0479">Metal-binding</keyword>
<dbReference type="PIRSF" id="PIRSF005902">
    <property type="entry name" value="DNase_TatD"/>
    <property type="match status" value="1"/>
</dbReference>
<proteinExistence type="inferred from homology"/>
<dbReference type="AlphaFoldDB" id="A0AAW7XFZ4"/>
<dbReference type="InterPro" id="IPR001130">
    <property type="entry name" value="TatD-like"/>
</dbReference>
<dbReference type="GO" id="GO:0016788">
    <property type="term" value="F:hydrolase activity, acting on ester bonds"/>
    <property type="evidence" value="ECO:0007669"/>
    <property type="project" value="InterPro"/>
</dbReference>
<dbReference type="PROSITE" id="PS01090">
    <property type="entry name" value="TATD_2"/>
    <property type="match status" value="1"/>
</dbReference>
<dbReference type="Pfam" id="PF01026">
    <property type="entry name" value="TatD_DNase"/>
    <property type="match status" value="1"/>
</dbReference>
<sequence>MFIDSHCHLDKIDLTPYSGQFSEAVCAAHARQVNEMLCVSIDKEHFPSMYQLIADQPTIHASFGIHPCHVEKAEDVLSEAELTKWVKDHSKVVALGESGLDYYYTKDTSELQKESFTNHLRVADQLALPVIVHTRDAREDTLALIKKHGGESGGVLHCFTESLAMAQAAIEMNYLISFSGIVTFKNAQELKEVVKAIPLEKILIETDSPYLAPIPYRGKKNEPKYVVEVAQCVADLKGVSIEEVAEVTSANFHRLFSQARSS</sequence>
<dbReference type="GO" id="GO:0046872">
    <property type="term" value="F:metal ion binding"/>
    <property type="evidence" value="ECO:0007669"/>
    <property type="project" value="UniProtKB-KW"/>
</dbReference>
<dbReference type="RefSeq" id="WP_303548185.1">
    <property type="nucleotide sequence ID" value="NZ_JAUOPG010000001.1"/>
</dbReference>
<gene>
    <name evidence="5" type="ORF">Q4490_01325</name>
</gene>
<dbReference type="NCBIfam" id="TIGR00010">
    <property type="entry name" value="YchF/TatD family DNA exonuclease"/>
    <property type="match status" value="1"/>
</dbReference>
<feature type="binding site" evidence="4">
    <location>
        <position position="97"/>
    </location>
    <ligand>
        <name>a divalent metal cation</name>
        <dbReference type="ChEBI" id="CHEBI:60240"/>
        <label>1</label>
    </ligand>
</feature>
<comment type="similarity">
    <text evidence="1">Belongs to the metallo-dependent hydrolases superfamily. TatD-type hydrolase family.</text>
</comment>
<evidence type="ECO:0000256" key="1">
    <source>
        <dbReference type="ARBA" id="ARBA00009275"/>
    </source>
</evidence>
<dbReference type="EMBL" id="JAUOPG010000001">
    <property type="protein sequence ID" value="MDO6452194.1"/>
    <property type="molecule type" value="Genomic_DNA"/>
</dbReference>
<dbReference type="PANTHER" id="PTHR46124:SF2">
    <property type="entry name" value="D-AMINOACYL-TRNA DEACYLASE"/>
    <property type="match status" value="1"/>
</dbReference>
<protein>
    <submittedName>
        <fullName evidence="5">TatD family hydrolase</fullName>
        <ecNumber evidence="5">3.1.-.-</ecNumber>
    </submittedName>
</protein>
<keyword evidence="3 5" id="KW-0378">Hydrolase</keyword>
<dbReference type="InterPro" id="IPR015991">
    <property type="entry name" value="TatD/YcfH-like"/>
</dbReference>
<dbReference type="PROSITE" id="PS01091">
    <property type="entry name" value="TATD_3"/>
    <property type="match status" value="1"/>
</dbReference>